<gene>
    <name evidence="7" type="ORF">D9V37_18215</name>
</gene>
<protein>
    <submittedName>
        <fullName evidence="7">MFS transporter</fullName>
    </submittedName>
</protein>
<evidence type="ECO:0000259" key="6">
    <source>
        <dbReference type="PROSITE" id="PS50850"/>
    </source>
</evidence>
<dbReference type="InterPro" id="IPR020846">
    <property type="entry name" value="MFS_dom"/>
</dbReference>
<evidence type="ECO:0000256" key="1">
    <source>
        <dbReference type="ARBA" id="ARBA00004651"/>
    </source>
</evidence>
<dbReference type="Gene3D" id="1.20.1250.20">
    <property type="entry name" value="MFS general substrate transporter like domains"/>
    <property type="match status" value="1"/>
</dbReference>
<feature type="transmembrane region" description="Helical" evidence="5">
    <location>
        <begin position="188"/>
        <end position="204"/>
    </location>
</feature>
<keyword evidence="3 5" id="KW-1133">Transmembrane helix</keyword>
<dbReference type="InterPro" id="IPR011701">
    <property type="entry name" value="MFS"/>
</dbReference>
<dbReference type="AlphaFoldDB" id="A0A3L8NZR2"/>
<comment type="subcellular location">
    <subcellularLocation>
        <location evidence="1">Cell membrane</location>
        <topology evidence="1">Multi-pass membrane protein</topology>
    </subcellularLocation>
</comment>
<evidence type="ECO:0000256" key="3">
    <source>
        <dbReference type="ARBA" id="ARBA00022989"/>
    </source>
</evidence>
<evidence type="ECO:0000256" key="4">
    <source>
        <dbReference type="ARBA" id="ARBA00023136"/>
    </source>
</evidence>
<feature type="transmembrane region" description="Helical" evidence="5">
    <location>
        <begin position="148"/>
        <end position="167"/>
    </location>
</feature>
<dbReference type="PROSITE" id="PS50850">
    <property type="entry name" value="MFS"/>
    <property type="match status" value="1"/>
</dbReference>
<dbReference type="SUPFAM" id="SSF103473">
    <property type="entry name" value="MFS general substrate transporter"/>
    <property type="match status" value="1"/>
</dbReference>
<dbReference type="EMBL" id="RDBE01000010">
    <property type="protein sequence ID" value="RLV48414.1"/>
    <property type="molecule type" value="Genomic_DNA"/>
</dbReference>
<evidence type="ECO:0000313" key="8">
    <source>
        <dbReference type="Proteomes" id="UP000281708"/>
    </source>
</evidence>
<feature type="transmembrane region" description="Helical" evidence="5">
    <location>
        <begin position="66"/>
        <end position="88"/>
    </location>
</feature>
<name>A0A3L8NZR2_9ACTN</name>
<feature type="transmembrane region" description="Helical" evidence="5">
    <location>
        <begin position="239"/>
        <end position="260"/>
    </location>
</feature>
<dbReference type="Proteomes" id="UP000281708">
    <property type="component" value="Unassembled WGS sequence"/>
</dbReference>
<keyword evidence="4 5" id="KW-0472">Membrane</keyword>
<evidence type="ECO:0000256" key="5">
    <source>
        <dbReference type="SAM" id="Phobius"/>
    </source>
</evidence>
<organism evidence="7 8">
    <name type="scientific">Nocardioides mangrovicus</name>
    <dbReference type="NCBI Taxonomy" id="2478913"/>
    <lineage>
        <taxon>Bacteria</taxon>
        <taxon>Bacillati</taxon>
        <taxon>Actinomycetota</taxon>
        <taxon>Actinomycetes</taxon>
        <taxon>Propionibacteriales</taxon>
        <taxon>Nocardioidaceae</taxon>
        <taxon>Nocardioides</taxon>
    </lineage>
</organism>
<accession>A0A3L8NZR2</accession>
<proteinExistence type="predicted"/>
<dbReference type="InterPro" id="IPR036259">
    <property type="entry name" value="MFS_trans_sf"/>
</dbReference>
<dbReference type="GO" id="GO:0022857">
    <property type="term" value="F:transmembrane transporter activity"/>
    <property type="evidence" value="ECO:0007669"/>
    <property type="project" value="InterPro"/>
</dbReference>
<reference evidence="7 8" key="1">
    <citation type="submission" date="2018-10" db="EMBL/GenBank/DDBJ databases">
        <title>Marmoricola sp. 4Q3S-7 whole genome shotgun sequence.</title>
        <authorList>
            <person name="Li F."/>
        </authorList>
    </citation>
    <scope>NUCLEOTIDE SEQUENCE [LARGE SCALE GENOMIC DNA]</scope>
    <source>
        <strain evidence="7 8">4Q3S-7</strain>
    </source>
</reference>
<dbReference type="OrthoDB" id="9778875at2"/>
<keyword evidence="8" id="KW-1185">Reference proteome</keyword>
<feature type="transmembrane region" description="Helical" evidence="5">
    <location>
        <begin position="312"/>
        <end position="332"/>
    </location>
</feature>
<feature type="transmembrane region" description="Helical" evidence="5">
    <location>
        <begin position="272"/>
        <end position="291"/>
    </location>
</feature>
<dbReference type="GO" id="GO:0005886">
    <property type="term" value="C:plasma membrane"/>
    <property type="evidence" value="ECO:0007669"/>
    <property type="project" value="UniProtKB-SubCell"/>
</dbReference>
<sequence length="432" mass="43551">MVALVFLSAFEELAVTTVMPSVTADLDGRALYAVAFSATLAASIVGMVVAGAWADRRGPSRPLLTAVALFVLGLLVSGLAGEMSVFVAGRGLQGPGAGGLIVSLYVLVARVYAPVDHPMIFGAFAAAWVVPSMIGPSIAGAVAQVWSWHWVFLGVVMLALAAVGFVAPSLQATPQEQAPLRPGTGRRVALAVLVATGVAALDLVGHDRSGPLLLVGSVLALALVLLADRPLLPVGTLRLATGLPAVVAMRGVAMAAFAAADVYLPYLLQAHYGVAPWLSGMTLTLGAFGWAGSSQVQGRLGERLPDVRAMRIGAGLLLAGVGVAFIVVALQLPAFLVALAWISTGAGMGLVTSRASSFVLAASADGEQGSNSSAMTIADAVGSAISVAVAGIVFTALRGGAELGSFLGAIGFSAGLAALTVLATRRVAARTR</sequence>
<feature type="transmembrane region" description="Helical" evidence="5">
    <location>
        <begin position="210"/>
        <end position="227"/>
    </location>
</feature>
<dbReference type="PANTHER" id="PTHR23501">
    <property type="entry name" value="MAJOR FACILITATOR SUPERFAMILY"/>
    <property type="match status" value="1"/>
</dbReference>
<evidence type="ECO:0000313" key="7">
    <source>
        <dbReference type="EMBL" id="RLV48414.1"/>
    </source>
</evidence>
<feature type="domain" description="Major facilitator superfamily (MFS) profile" evidence="6">
    <location>
        <begin position="1"/>
        <end position="432"/>
    </location>
</feature>
<feature type="transmembrane region" description="Helical" evidence="5">
    <location>
        <begin position="94"/>
        <end position="113"/>
    </location>
</feature>
<evidence type="ECO:0000256" key="2">
    <source>
        <dbReference type="ARBA" id="ARBA00022692"/>
    </source>
</evidence>
<feature type="transmembrane region" description="Helical" evidence="5">
    <location>
        <begin position="338"/>
        <end position="362"/>
    </location>
</feature>
<comment type="caution">
    <text evidence="7">The sequence shown here is derived from an EMBL/GenBank/DDBJ whole genome shotgun (WGS) entry which is preliminary data.</text>
</comment>
<dbReference type="PANTHER" id="PTHR23501:SF154">
    <property type="entry name" value="MULTIDRUG-EFFLUX TRANSPORTER RV1634-RELATED"/>
    <property type="match status" value="1"/>
</dbReference>
<feature type="transmembrane region" description="Helical" evidence="5">
    <location>
        <begin position="403"/>
        <end position="423"/>
    </location>
</feature>
<feature type="transmembrane region" description="Helical" evidence="5">
    <location>
        <begin position="120"/>
        <end position="142"/>
    </location>
</feature>
<dbReference type="Pfam" id="PF07690">
    <property type="entry name" value="MFS_1"/>
    <property type="match status" value="1"/>
</dbReference>
<feature type="transmembrane region" description="Helical" evidence="5">
    <location>
        <begin position="30"/>
        <end position="54"/>
    </location>
</feature>
<feature type="transmembrane region" description="Helical" evidence="5">
    <location>
        <begin position="374"/>
        <end position="397"/>
    </location>
</feature>
<keyword evidence="2 5" id="KW-0812">Transmembrane</keyword>